<dbReference type="OMA" id="HKRGDYR"/>
<keyword evidence="4" id="KW-0963">Cytoplasm</keyword>
<dbReference type="GO" id="GO:0021915">
    <property type="term" value="P:neural tube development"/>
    <property type="evidence" value="ECO:0007669"/>
    <property type="project" value="Ensembl"/>
</dbReference>
<accession>G1T8T4</accession>
<protein>
    <submittedName>
        <fullName evidence="9">Dishevelled binding antagonist of beta catenin 1</fullName>
    </submittedName>
</protein>
<evidence type="ECO:0000256" key="3">
    <source>
        <dbReference type="ARBA" id="ARBA00022473"/>
    </source>
</evidence>
<keyword evidence="5" id="KW-0879">Wnt signaling pathway</keyword>
<feature type="compositionally biased region" description="Basic residues" evidence="8">
    <location>
        <begin position="348"/>
        <end position="357"/>
    </location>
</feature>
<dbReference type="GO" id="GO:0000122">
    <property type="term" value="P:negative regulation of transcription by RNA polymerase II"/>
    <property type="evidence" value="ECO:0007669"/>
    <property type="project" value="Ensembl"/>
</dbReference>
<dbReference type="GO" id="GO:0090263">
    <property type="term" value="P:positive regulation of canonical Wnt signaling pathway"/>
    <property type="evidence" value="ECO:0007669"/>
    <property type="project" value="Ensembl"/>
</dbReference>
<dbReference type="KEGG" id="ocu:100339172"/>
<feature type="region of interest" description="Disordered" evidence="8">
    <location>
        <begin position="1"/>
        <end position="48"/>
    </location>
</feature>
<evidence type="ECO:0000313" key="10">
    <source>
        <dbReference type="Proteomes" id="UP000001811"/>
    </source>
</evidence>
<feature type="region of interest" description="Disordered" evidence="8">
    <location>
        <begin position="347"/>
        <end position="368"/>
    </location>
</feature>
<reference evidence="9 10" key="1">
    <citation type="journal article" date="2011" name="Nature">
        <title>A high-resolution map of human evolutionary constraint using 29 mammals.</title>
        <authorList>
            <person name="Lindblad-Toh K."/>
            <person name="Garber M."/>
            <person name="Zuk O."/>
            <person name="Lin M.F."/>
            <person name="Parker B.J."/>
            <person name="Washietl S."/>
            <person name="Kheradpour P."/>
            <person name="Ernst J."/>
            <person name="Jordan G."/>
            <person name="Mauceli E."/>
            <person name="Ward L.D."/>
            <person name="Lowe C.B."/>
            <person name="Holloway A.K."/>
            <person name="Clamp M."/>
            <person name="Gnerre S."/>
            <person name="Alfoldi J."/>
            <person name="Beal K."/>
            <person name="Chang J."/>
            <person name="Clawson H."/>
            <person name="Cuff J."/>
            <person name="Di Palma F."/>
            <person name="Fitzgerald S."/>
            <person name="Flicek P."/>
            <person name="Guttman M."/>
            <person name="Hubisz M.J."/>
            <person name="Jaffe D.B."/>
            <person name="Jungreis I."/>
            <person name="Kent W.J."/>
            <person name="Kostka D."/>
            <person name="Lara M."/>
            <person name="Martins A.L."/>
            <person name="Massingham T."/>
            <person name="Moltke I."/>
            <person name="Raney B.J."/>
            <person name="Rasmussen M.D."/>
            <person name="Robinson J."/>
            <person name="Stark A."/>
            <person name="Vilella A.J."/>
            <person name="Wen J."/>
            <person name="Xie X."/>
            <person name="Zody M.C."/>
            <person name="Baldwin J."/>
            <person name="Bloom T."/>
            <person name="Chin C.W."/>
            <person name="Heiman D."/>
            <person name="Nicol R."/>
            <person name="Nusbaum C."/>
            <person name="Young S."/>
            <person name="Wilkinson J."/>
            <person name="Worley K.C."/>
            <person name="Kovar C.L."/>
            <person name="Muzny D.M."/>
            <person name="Gibbs R.A."/>
            <person name="Cree A."/>
            <person name="Dihn H.H."/>
            <person name="Fowler G."/>
            <person name="Jhangiani S."/>
            <person name="Joshi V."/>
            <person name="Lee S."/>
            <person name="Lewis L.R."/>
            <person name="Nazareth L.V."/>
            <person name="Okwuonu G."/>
            <person name="Santibanez J."/>
            <person name="Warren W.C."/>
            <person name="Mardis E.R."/>
            <person name="Weinstock G.M."/>
            <person name="Wilson R.K."/>
            <person name="Delehaunty K."/>
            <person name="Dooling D."/>
            <person name="Fronik C."/>
            <person name="Fulton L."/>
            <person name="Fulton B."/>
            <person name="Graves T."/>
            <person name="Minx P."/>
            <person name="Sodergren E."/>
            <person name="Birney E."/>
            <person name="Margulies E.H."/>
            <person name="Herrero J."/>
            <person name="Green E.D."/>
            <person name="Haussler D."/>
            <person name="Siepel A."/>
            <person name="Goldman N."/>
            <person name="Pollard K.S."/>
            <person name="Pedersen J.S."/>
            <person name="Lander E.S."/>
            <person name="Kellis M."/>
        </authorList>
    </citation>
    <scope>NUCLEOTIDE SEQUENCE [LARGE SCALE GENOMIC DNA]</scope>
    <source>
        <strain evidence="9 10">Thorbecke inbred</strain>
    </source>
</reference>
<proteinExistence type="inferred from homology"/>
<dbReference type="Bgee" id="ENSOCUG00000015140">
    <property type="expression patterns" value="Expressed in aorta and 17 other cell types or tissues"/>
</dbReference>
<feature type="compositionally biased region" description="Basic and acidic residues" evidence="8">
    <location>
        <begin position="418"/>
        <end position="433"/>
    </location>
</feature>
<evidence type="ECO:0000256" key="8">
    <source>
        <dbReference type="SAM" id="MobiDB-lite"/>
    </source>
</evidence>
<dbReference type="GO" id="GO:0140416">
    <property type="term" value="F:transcription regulator inhibitor activity"/>
    <property type="evidence" value="ECO:0007669"/>
    <property type="project" value="Ensembl"/>
</dbReference>
<name>G1T8T4_RABIT</name>
<dbReference type="GeneTree" id="ENSGT00950000183181"/>
<feature type="compositionally biased region" description="Gly residues" evidence="8">
    <location>
        <begin position="642"/>
        <end position="659"/>
    </location>
</feature>
<sequence length="844" mass="89982">MKPSPAGTARELEPQAPARGEQRAVEPEGRWREKGEADTERQRTRERQEATLAGLAELEYLRQRQELLVRGALRDAGGAGAAAPRAGELPGEAAQRSRLEEKFLEENILLLRKQLNCLRRRDAGLLNQLHELDKQISDLRLDVEKTSEEHLETDSRPSSGFYELSDGASGSLSNSSNSVFSECLSTCHSSTCFCSPLEATLTISDGCPKSADLLRRLEFREGHCEDQASGAVGRSPSAAPCHALDVIADVNPKYQCDLVSKNGNDVYRYPSPLHAVAVQSPMFLLCLAGSPREEERLGSPAAGDAGAGAELEPTKADGSLPSPSGLWPAPQPSASKKMDGYILSLVQKKTHPVRTNKPRTSVSADPMKGLLRNGSVCVRAAGSQGAGANPKAPRPPCAPSGGLPSLDNNGPFSPPKQWAKESKAEQLESKRLPPPEGCSPPGAASEPQSRHLPKNAKPATQEPARGPAAGPAEPPKDTAPIPAASPMDSPARGLAPLPENKAAQPLKKAPQKASLQAGAPPAAAAPPLLPTAFPVEDRPALDFKSEGSSSQSLEEGHLVKAQFIPGQPPGVRPHRGHRSAAVARSATLRHRGLALQGLESGLPTVREKTRAASKKCRFPDDLDTNKKLKKASSKGRKSGVGPADGGLPGRPPGSGGAGHRAGSRAHGHGREAVVAKPKHKRTDYRRWKSSAEISYEEALRRARRGRREHVGAYPSPVALPYASPYAYVASDSEYSAECESLFHSTVVDTSEDEQSNYTTNCFGDSESSVSEGDFVGESTTTSDSEESGGLIWSQFVQTLPLQAVAAADLHHNPRKTFVKIKASHNLKKKILRFRSGSLKLMTTV</sequence>
<dbReference type="PANTHER" id="PTHR15919:SF12">
    <property type="entry name" value="DAPPER HOMOLOG 1"/>
    <property type="match status" value="1"/>
</dbReference>
<comment type="similarity">
    <text evidence="2">Belongs to the dapper family.</text>
</comment>
<dbReference type="CTD" id="51339"/>
<dbReference type="Proteomes" id="UP000001811">
    <property type="component" value="Chromosome 17"/>
</dbReference>
<feature type="compositionally biased region" description="Low complexity" evidence="8">
    <location>
        <begin position="462"/>
        <end position="471"/>
    </location>
</feature>
<dbReference type="GeneID" id="100339172"/>
<feature type="compositionally biased region" description="Basic and acidic residues" evidence="8">
    <location>
        <begin position="535"/>
        <end position="545"/>
    </location>
</feature>
<dbReference type="GO" id="GO:0031647">
    <property type="term" value="P:regulation of protein stability"/>
    <property type="evidence" value="ECO:0007669"/>
    <property type="project" value="Ensembl"/>
</dbReference>
<reference evidence="9" key="2">
    <citation type="submission" date="2025-08" db="UniProtKB">
        <authorList>
            <consortium name="Ensembl"/>
        </authorList>
    </citation>
    <scope>IDENTIFICATION</scope>
    <source>
        <strain evidence="9">Thorbecke</strain>
    </source>
</reference>
<feature type="region of interest" description="Disordered" evidence="8">
    <location>
        <begin position="381"/>
        <end position="687"/>
    </location>
</feature>
<dbReference type="eggNOG" id="ENOG502QVXB">
    <property type="taxonomic scope" value="Eukaryota"/>
</dbReference>
<dbReference type="GO" id="GO:0090090">
    <property type="term" value="P:negative regulation of canonical Wnt signaling pathway"/>
    <property type="evidence" value="ECO:0007669"/>
    <property type="project" value="Ensembl"/>
</dbReference>
<dbReference type="GO" id="GO:2000095">
    <property type="term" value="P:regulation of Wnt signaling pathway, planar cell polarity pathway"/>
    <property type="evidence" value="ECO:0007669"/>
    <property type="project" value="TreeGrafter"/>
</dbReference>
<keyword evidence="3" id="KW-0217">Developmental protein</keyword>
<evidence type="ECO:0000256" key="6">
    <source>
        <dbReference type="ARBA" id="ARBA00023054"/>
    </source>
</evidence>
<feature type="coiled-coil region" evidence="7">
    <location>
        <begin position="101"/>
        <end position="149"/>
    </location>
</feature>
<dbReference type="PaxDb" id="9986-ENSOCUP00000013008"/>
<evidence type="ECO:0000256" key="7">
    <source>
        <dbReference type="SAM" id="Coils"/>
    </source>
</evidence>
<dbReference type="AlphaFoldDB" id="G1T8T4"/>
<dbReference type="STRING" id="9986.ENSOCUP00000013008"/>
<evidence type="ECO:0000256" key="2">
    <source>
        <dbReference type="ARBA" id="ARBA00010807"/>
    </source>
</evidence>
<feature type="compositionally biased region" description="Low complexity" evidence="8">
    <location>
        <begin position="501"/>
        <end position="522"/>
    </location>
</feature>
<dbReference type="OrthoDB" id="9448112at2759"/>
<dbReference type="GO" id="GO:0005654">
    <property type="term" value="C:nucleoplasm"/>
    <property type="evidence" value="ECO:0007669"/>
    <property type="project" value="Ensembl"/>
</dbReference>
<dbReference type="EMBL" id="AAGW02050246">
    <property type="status" value="NOT_ANNOTATED_CDS"/>
    <property type="molecule type" value="Genomic_DNA"/>
</dbReference>
<dbReference type="Ensembl" id="ENSOCUT00000015135.3">
    <property type="protein sequence ID" value="ENSOCUP00000013008.2"/>
    <property type="gene ID" value="ENSOCUG00000015140.3"/>
</dbReference>
<evidence type="ECO:0000256" key="1">
    <source>
        <dbReference type="ARBA" id="ARBA00004496"/>
    </source>
</evidence>
<dbReference type="GO" id="GO:0016055">
    <property type="term" value="P:Wnt signaling pathway"/>
    <property type="evidence" value="ECO:0007669"/>
    <property type="project" value="UniProtKB-KW"/>
</dbReference>
<evidence type="ECO:0000256" key="5">
    <source>
        <dbReference type="ARBA" id="ARBA00022687"/>
    </source>
</evidence>
<dbReference type="InParanoid" id="G1T8T4"/>
<dbReference type="GO" id="GO:1904864">
    <property type="term" value="P:negative regulation of beta-catenin-TCF complex assembly"/>
    <property type="evidence" value="ECO:0007669"/>
    <property type="project" value="Ensembl"/>
</dbReference>
<comment type="subcellular location">
    <subcellularLocation>
        <location evidence="1">Cytoplasm</location>
    </subcellularLocation>
</comment>
<feature type="compositionally biased region" description="Basic and acidic residues" evidence="8">
    <location>
        <begin position="20"/>
        <end position="48"/>
    </location>
</feature>
<keyword evidence="10" id="KW-1185">Reference proteome</keyword>
<dbReference type="GO" id="GO:0042826">
    <property type="term" value="F:histone deacetylase binding"/>
    <property type="evidence" value="ECO:0007669"/>
    <property type="project" value="Ensembl"/>
</dbReference>
<feature type="compositionally biased region" description="Basic and acidic residues" evidence="8">
    <location>
        <begin position="617"/>
        <end position="626"/>
    </location>
</feature>
<reference evidence="9" key="3">
    <citation type="submission" date="2025-09" db="UniProtKB">
        <authorList>
            <consortium name="Ensembl"/>
        </authorList>
    </citation>
    <scope>IDENTIFICATION</scope>
    <source>
        <strain evidence="9">Thorbecke</strain>
    </source>
</reference>
<dbReference type="GO" id="GO:0046329">
    <property type="term" value="P:negative regulation of JNK cascade"/>
    <property type="evidence" value="ECO:0007669"/>
    <property type="project" value="Ensembl"/>
</dbReference>
<organism evidence="9 10">
    <name type="scientific">Oryctolagus cuniculus</name>
    <name type="common">Rabbit</name>
    <dbReference type="NCBI Taxonomy" id="9986"/>
    <lineage>
        <taxon>Eukaryota</taxon>
        <taxon>Metazoa</taxon>
        <taxon>Chordata</taxon>
        <taxon>Craniata</taxon>
        <taxon>Vertebrata</taxon>
        <taxon>Euteleostomi</taxon>
        <taxon>Mammalia</taxon>
        <taxon>Eutheria</taxon>
        <taxon>Euarchontoglires</taxon>
        <taxon>Glires</taxon>
        <taxon>Lagomorpha</taxon>
        <taxon>Leporidae</taxon>
        <taxon>Oryctolagus</taxon>
    </lineage>
</organism>
<dbReference type="GO" id="GO:0045732">
    <property type="term" value="P:positive regulation of protein catabolic process"/>
    <property type="evidence" value="ECO:0007669"/>
    <property type="project" value="Ensembl"/>
</dbReference>
<dbReference type="GO" id="GO:0030877">
    <property type="term" value="C:beta-catenin destruction complex"/>
    <property type="evidence" value="ECO:0007669"/>
    <property type="project" value="Ensembl"/>
</dbReference>
<feature type="compositionally biased region" description="Basic residues" evidence="8">
    <location>
        <begin position="627"/>
        <end position="637"/>
    </location>
</feature>
<gene>
    <name evidence="9" type="primary">DACT1</name>
</gene>
<dbReference type="GO" id="GO:0061629">
    <property type="term" value="F:RNA polymerase II-specific DNA-binding transcription factor binding"/>
    <property type="evidence" value="ECO:0007669"/>
    <property type="project" value="Ensembl"/>
</dbReference>
<evidence type="ECO:0000313" key="9">
    <source>
        <dbReference type="Ensembl" id="ENSOCUP00000013008.2"/>
    </source>
</evidence>
<dbReference type="GO" id="GO:0005737">
    <property type="term" value="C:cytoplasm"/>
    <property type="evidence" value="ECO:0007669"/>
    <property type="project" value="UniProtKB-SubCell"/>
</dbReference>
<dbReference type="GO" id="GO:0051018">
    <property type="term" value="F:protein kinase A binding"/>
    <property type="evidence" value="ECO:0007669"/>
    <property type="project" value="Ensembl"/>
</dbReference>
<feature type="region of interest" description="Disordered" evidence="8">
    <location>
        <begin position="295"/>
        <end position="334"/>
    </location>
</feature>
<dbReference type="Pfam" id="PF15268">
    <property type="entry name" value="Dapper"/>
    <property type="match status" value="1"/>
</dbReference>
<keyword evidence="6 7" id="KW-0175">Coiled coil</keyword>
<dbReference type="GO" id="GO:0008013">
    <property type="term" value="F:beta-catenin binding"/>
    <property type="evidence" value="ECO:0007669"/>
    <property type="project" value="Ensembl"/>
</dbReference>
<dbReference type="GO" id="GO:2000134">
    <property type="term" value="P:negative regulation of G1/S transition of mitotic cell cycle"/>
    <property type="evidence" value="ECO:0007669"/>
    <property type="project" value="Ensembl"/>
</dbReference>
<dbReference type="FunCoup" id="G1T8T4">
    <property type="interactions" value="89"/>
</dbReference>
<dbReference type="PANTHER" id="PTHR15919">
    <property type="entry name" value="DAPPER-RELATED"/>
    <property type="match status" value="1"/>
</dbReference>
<evidence type="ECO:0000256" key="4">
    <source>
        <dbReference type="ARBA" id="ARBA00022490"/>
    </source>
</evidence>
<feature type="region of interest" description="Disordered" evidence="8">
    <location>
        <begin position="763"/>
        <end position="786"/>
    </location>
</feature>
<dbReference type="InterPro" id="IPR024843">
    <property type="entry name" value="Dapper"/>
</dbReference>